<keyword evidence="16" id="KW-1185">Reference proteome</keyword>
<reference evidence="15 16" key="1">
    <citation type="submission" date="2017-09" db="EMBL/GenBank/DDBJ databases">
        <title>Bacterial strain isolated from the female urinary microbiota.</title>
        <authorList>
            <person name="Thomas-White K."/>
            <person name="Kumar N."/>
            <person name="Forster S."/>
            <person name="Putonti C."/>
            <person name="Lawley T."/>
            <person name="Wolfe A.J."/>
        </authorList>
    </citation>
    <scope>NUCLEOTIDE SEQUENCE [LARGE SCALE GENOMIC DNA]</scope>
    <source>
        <strain evidence="15 16">UMB0852</strain>
    </source>
</reference>
<evidence type="ECO:0000259" key="14">
    <source>
        <dbReference type="Pfam" id="PF16901"/>
    </source>
</evidence>
<dbReference type="GO" id="GO:0046168">
    <property type="term" value="P:glycerol-3-phosphate catabolic process"/>
    <property type="evidence" value="ECO:0007669"/>
    <property type="project" value="TreeGrafter"/>
</dbReference>
<evidence type="ECO:0000256" key="1">
    <source>
        <dbReference type="ARBA" id="ARBA00001974"/>
    </source>
</evidence>
<evidence type="ECO:0000313" key="16">
    <source>
        <dbReference type="Proteomes" id="UP000235682"/>
    </source>
</evidence>
<keyword evidence="12" id="KW-0472">Membrane</keyword>
<protein>
    <recommendedName>
        <fullName evidence="4">Alpha-glycerophosphate oxidase</fullName>
        <ecNumber evidence="3">1.1.3.21</ecNumber>
    </recommendedName>
    <alternativeName>
        <fullName evidence="9">Glycerol-3-phosphate oxidase</fullName>
    </alternativeName>
</protein>
<dbReference type="InterPro" id="IPR038299">
    <property type="entry name" value="DAO_C_sf"/>
</dbReference>
<dbReference type="EMBL" id="PNHE01000003">
    <property type="protein sequence ID" value="PMC59014.1"/>
    <property type="molecule type" value="Genomic_DNA"/>
</dbReference>
<evidence type="ECO:0000256" key="8">
    <source>
        <dbReference type="ARBA" id="ARBA00023002"/>
    </source>
</evidence>
<feature type="domain" description="FAD dependent oxidoreductase" evidence="13">
    <location>
        <begin position="22"/>
        <end position="351"/>
    </location>
</feature>
<comment type="caution">
    <text evidence="15">The sequence shown here is derived from an EMBL/GenBank/DDBJ whole genome shotgun (WGS) entry which is preliminary data.</text>
</comment>
<evidence type="ECO:0000256" key="6">
    <source>
        <dbReference type="ARBA" id="ARBA00022798"/>
    </source>
</evidence>
<dbReference type="Pfam" id="PF16901">
    <property type="entry name" value="DAO_C"/>
    <property type="match status" value="1"/>
</dbReference>
<comment type="catalytic activity">
    <reaction evidence="10">
        <text>sn-glycerol 3-phosphate + O2 = dihydroxyacetone phosphate + H2O2</text>
        <dbReference type="Rhea" id="RHEA:18369"/>
        <dbReference type="ChEBI" id="CHEBI:15379"/>
        <dbReference type="ChEBI" id="CHEBI:16240"/>
        <dbReference type="ChEBI" id="CHEBI:57597"/>
        <dbReference type="ChEBI" id="CHEBI:57642"/>
        <dbReference type="EC" id="1.1.3.21"/>
    </reaction>
</comment>
<proteinExistence type="inferred from homology"/>
<dbReference type="InterPro" id="IPR006076">
    <property type="entry name" value="FAD-dep_OxRdtase"/>
</dbReference>
<comment type="similarity">
    <text evidence="2">Belongs to the FAD-dependent glycerol-3-phosphate dehydrogenase family.</text>
</comment>
<accession>A0A2N6SPL6</accession>
<keyword evidence="5" id="KW-0285">Flavoprotein</keyword>
<evidence type="ECO:0000256" key="10">
    <source>
        <dbReference type="ARBA" id="ARBA00049503"/>
    </source>
</evidence>
<dbReference type="STRING" id="84521.SAMN04487994_100725"/>
<dbReference type="SUPFAM" id="SSF54373">
    <property type="entry name" value="FAD-linked reductases, C-terminal domain"/>
    <property type="match status" value="1"/>
</dbReference>
<dbReference type="SUPFAM" id="SSF51905">
    <property type="entry name" value="FAD/NAD(P)-binding domain"/>
    <property type="match status" value="1"/>
</dbReference>
<dbReference type="EC" id="1.1.3.21" evidence="3"/>
<keyword evidence="12" id="KW-0812">Transmembrane</keyword>
<evidence type="ECO:0000256" key="4">
    <source>
        <dbReference type="ARBA" id="ARBA00021658"/>
    </source>
</evidence>
<evidence type="ECO:0000256" key="5">
    <source>
        <dbReference type="ARBA" id="ARBA00022630"/>
    </source>
</evidence>
<sequence length="613" mass="68466">MTQFSYLNREKQLEDLKNTHFDLVIIGGGITGAGLALQAAASGLKTALLEMQDFAEGTSSRSTKLVHGGIRYLKHFDVGVVADTVGERAVVQQIAPHIPKPDPMLLPIYDEPDTTFGLFELQVAMNMYDSLAGVESTPFKNRVLTKEEVLQEQPDLLEEGLIGGGIYLDFNNNDSRLVIENLKQAHEDGAVVVSRVEVVDFNYNDEGQIESVKVKDRLTDETFNVVSHAFINATGPWSDTIRELDTQDDKPNQMRPTKGVHLVVDNSVLKVKRPTYFDTGEEDGRMVFVIPRQKKTYFGTTDTDYDGDLAHPTVTQEDVDYLLRIVNRRFPEANITMDHIESSWAGLRPLIAGNQASDYNGGNNGSLPDDVFNKLLELFRGYEEGKVRRAEIEDSILNAESSLSESGNSPSSVSRGSDLSQSPSGLWTLAGGKITDYRKMAQGALKAIIEELNETTDQTFYLINSKTYPVSGGRFNAQDVPRAMETFSQLAMDKGLSYDYAQELAQLYGSNTRQVLSYLPKAKELAKAYNYPVHVALSLVYAVEEEMVYTLEDFFTRRTNYSLFNEAALADLIKPVAQSLVQLLDLPREKVDEMVAHFDTSREEYQLNHLKNN</sequence>
<feature type="compositionally biased region" description="Low complexity" evidence="11">
    <location>
        <begin position="401"/>
        <end position="417"/>
    </location>
</feature>
<organism evidence="15 16">
    <name type="scientific">Dolosicoccus paucivorans</name>
    <dbReference type="NCBI Taxonomy" id="84521"/>
    <lineage>
        <taxon>Bacteria</taxon>
        <taxon>Bacillati</taxon>
        <taxon>Bacillota</taxon>
        <taxon>Bacilli</taxon>
        <taxon>Lactobacillales</taxon>
        <taxon>Aerococcaceae</taxon>
        <taxon>Dolosicoccus</taxon>
    </lineage>
</organism>
<feature type="domain" description="Alpha-glycerophosphate oxidase C-terminal" evidence="14">
    <location>
        <begin position="466"/>
        <end position="585"/>
    </location>
</feature>
<dbReference type="PANTHER" id="PTHR11985">
    <property type="entry name" value="GLYCEROL-3-PHOSPHATE DEHYDROGENASE"/>
    <property type="match status" value="1"/>
</dbReference>
<dbReference type="GO" id="GO:0006071">
    <property type="term" value="P:glycerol metabolic process"/>
    <property type="evidence" value="ECO:0007669"/>
    <property type="project" value="UniProtKB-KW"/>
</dbReference>
<dbReference type="GO" id="GO:0004369">
    <property type="term" value="F:glycerol-3-phosphate oxidase activity"/>
    <property type="evidence" value="ECO:0007669"/>
    <property type="project" value="UniProtKB-EC"/>
</dbReference>
<dbReference type="AlphaFoldDB" id="A0A2N6SPL6"/>
<evidence type="ECO:0000256" key="7">
    <source>
        <dbReference type="ARBA" id="ARBA00022827"/>
    </source>
</evidence>
<evidence type="ECO:0000259" key="13">
    <source>
        <dbReference type="Pfam" id="PF01266"/>
    </source>
</evidence>
<evidence type="ECO:0000313" key="15">
    <source>
        <dbReference type="EMBL" id="PMC59014.1"/>
    </source>
</evidence>
<dbReference type="Gene3D" id="3.50.50.60">
    <property type="entry name" value="FAD/NAD(P)-binding domain"/>
    <property type="match status" value="1"/>
</dbReference>
<dbReference type="Gene3D" id="1.10.8.870">
    <property type="entry name" value="Alpha-glycerophosphate oxidase, cap domain"/>
    <property type="match status" value="1"/>
</dbReference>
<dbReference type="RefSeq" id="WP_102227344.1">
    <property type="nucleotide sequence ID" value="NZ_PNFY01000002.1"/>
</dbReference>
<name>A0A2N6SPL6_9LACT</name>
<evidence type="ECO:0000256" key="11">
    <source>
        <dbReference type="SAM" id="MobiDB-lite"/>
    </source>
</evidence>
<gene>
    <name evidence="15" type="primary">glpO</name>
    <name evidence="15" type="ORF">CJ205_01535</name>
</gene>
<dbReference type="Proteomes" id="UP000235682">
    <property type="component" value="Unassembled WGS sequence"/>
</dbReference>
<keyword evidence="12" id="KW-1133">Transmembrane helix</keyword>
<evidence type="ECO:0000256" key="2">
    <source>
        <dbReference type="ARBA" id="ARBA00007330"/>
    </source>
</evidence>
<dbReference type="InterPro" id="IPR031656">
    <property type="entry name" value="DAO_C"/>
</dbReference>
<feature type="transmembrane region" description="Helical" evidence="12">
    <location>
        <begin position="21"/>
        <end position="41"/>
    </location>
</feature>
<keyword evidence="7" id="KW-0274">FAD</keyword>
<dbReference type="OrthoDB" id="9766796at2"/>
<dbReference type="InterPro" id="IPR036188">
    <property type="entry name" value="FAD/NAD-bd_sf"/>
</dbReference>
<dbReference type="PROSITE" id="PS00977">
    <property type="entry name" value="FAD_G3PDH_1"/>
    <property type="match status" value="1"/>
</dbReference>
<feature type="region of interest" description="Disordered" evidence="11">
    <location>
        <begin position="400"/>
        <end position="422"/>
    </location>
</feature>
<keyword evidence="8" id="KW-0560">Oxidoreductase</keyword>
<evidence type="ECO:0000256" key="9">
    <source>
        <dbReference type="ARBA" id="ARBA00032349"/>
    </source>
</evidence>
<keyword evidence="6" id="KW-0319">Glycerol metabolism</keyword>
<dbReference type="PRINTS" id="PR01001">
    <property type="entry name" value="FADG3PDH"/>
</dbReference>
<comment type="cofactor">
    <cofactor evidence="1">
        <name>FAD</name>
        <dbReference type="ChEBI" id="CHEBI:57692"/>
    </cofactor>
</comment>
<evidence type="ECO:0000256" key="12">
    <source>
        <dbReference type="SAM" id="Phobius"/>
    </source>
</evidence>
<dbReference type="InterPro" id="IPR000447">
    <property type="entry name" value="G3P_DH_FAD-dep"/>
</dbReference>
<dbReference type="Gene3D" id="3.30.9.10">
    <property type="entry name" value="D-Amino Acid Oxidase, subunit A, domain 2"/>
    <property type="match status" value="1"/>
</dbReference>
<evidence type="ECO:0000256" key="3">
    <source>
        <dbReference type="ARBA" id="ARBA00013104"/>
    </source>
</evidence>
<dbReference type="Pfam" id="PF01266">
    <property type="entry name" value="DAO"/>
    <property type="match status" value="1"/>
</dbReference>
<dbReference type="NCBIfam" id="NF033461">
    <property type="entry name" value="glycerol3P_ox_1"/>
    <property type="match status" value="1"/>
</dbReference>
<dbReference type="GO" id="GO:0004368">
    <property type="term" value="F:glycerol-3-phosphate dehydrogenase (quinone) activity"/>
    <property type="evidence" value="ECO:0007669"/>
    <property type="project" value="InterPro"/>
</dbReference>
<dbReference type="PANTHER" id="PTHR11985:SF35">
    <property type="entry name" value="ANAEROBIC GLYCEROL-3-PHOSPHATE DEHYDROGENASE SUBUNIT A"/>
    <property type="match status" value="1"/>
</dbReference>